<proteinExistence type="predicted"/>
<accession>Q60D53</accession>
<organism evidence="1">
    <name type="scientific">Solanum demissum</name>
    <name type="common">Wild potato</name>
    <dbReference type="NCBI Taxonomy" id="50514"/>
    <lineage>
        <taxon>Eukaryota</taxon>
        <taxon>Viridiplantae</taxon>
        <taxon>Streptophyta</taxon>
        <taxon>Embryophyta</taxon>
        <taxon>Tracheophyta</taxon>
        <taxon>Spermatophyta</taxon>
        <taxon>Magnoliopsida</taxon>
        <taxon>eudicotyledons</taxon>
        <taxon>Gunneridae</taxon>
        <taxon>Pentapetalae</taxon>
        <taxon>asterids</taxon>
        <taxon>lamiids</taxon>
        <taxon>Solanales</taxon>
        <taxon>Solanaceae</taxon>
        <taxon>Solanoideae</taxon>
        <taxon>Solaneae</taxon>
        <taxon>Solanum</taxon>
    </lineage>
</organism>
<dbReference type="PANTHER" id="PTHR43735:SF26">
    <property type="entry name" value="APOPTOSIS-INDUCING FACTOR HOMOLOG B-LIKE"/>
    <property type="match status" value="1"/>
</dbReference>
<gene>
    <name evidence="1" type="ORF">SDM1_53t00011</name>
</gene>
<protein>
    <submittedName>
        <fullName evidence="1">Pyridine nucleotide-disulphide oxidoreductase, putative</fullName>
    </submittedName>
</protein>
<evidence type="ECO:0000313" key="1">
    <source>
        <dbReference type="EMBL" id="AAU90294.2"/>
    </source>
</evidence>
<dbReference type="SUPFAM" id="SSF51905">
    <property type="entry name" value="FAD/NAD(P)-binding domain"/>
    <property type="match status" value="1"/>
</dbReference>
<dbReference type="GO" id="GO:0050660">
    <property type="term" value="F:flavin adenine dinucleotide binding"/>
    <property type="evidence" value="ECO:0007669"/>
    <property type="project" value="TreeGrafter"/>
</dbReference>
<dbReference type="GO" id="GO:0004174">
    <property type="term" value="F:electron-transferring-flavoprotein dehydrogenase activity"/>
    <property type="evidence" value="ECO:0007669"/>
    <property type="project" value="TreeGrafter"/>
</dbReference>
<sequence length="259" mass="28684">MENPPEWGDGGRGRRVVVIGGGVAGSLIAKSLQFDADLTLIDPKDYFEIPWARLRATVEPLFAEISLIHHKDYLANGPTGHYDPLPVTRTDRLEEYQTENEKIKATDSILIVGGGPTGVELAAEIAVDFPQKKNIFHLVWGNYQSGLPFSLHGKATEFRVVKGDMKVDENLRIKGHRNIFVVGDITDIKNLKLLMRGGKESKLAIYEPRPSPKIIVSLGRQDAVAQFSFTMIIGLVPGMIKSKDLYVGKTRKKLGLQPK</sequence>
<dbReference type="Gene3D" id="3.50.50.100">
    <property type="match status" value="3"/>
</dbReference>
<dbReference type="PANTHER" id="PTHR43735">
    <property type="entry name" value="APOPTOSIS-INDUCING FACTOR 1"/>
    <property type="match status" value="1"/>
</dbReference>
<reference evidence="1" key="1">
    <citation type="submission" date="2004-10" db="EMBL/GenBank/DDBJ databases">
        <authorList>
            <person name="Buell R."/>
            <person name="Liu J."/>
            <person name="Childs K."/>
            <person name="Zaborsky J."/>
            <person name="Tallon L."/>
            <person name="Wirtz U."/>
            <person name="Wei F."/>
            <person name="Kuang H."/>
            <person name="Zhang P."/>
            <person name="Marano M."/>
            <person name="Baker B."/>
        </authorList>
    </citation>
    <scope>NUCLEOTIDE SEQUENCE</scope>
</reference>
<dbReference type="InterPro" id="IPR036188">
    <property type="entry name" value="FAD/NAD-bd_sf"/>
</dbReference>
<dbReference type="AlphaFoldDB" id="Q60D53"/>
<reference evidence="1" key="2">
    <citation type="submission" date="2006-08" db="EMBL/GenBank/DDBJ databases">
        <authorList>
            <person name="Childs K."/>
        </authorList>
    </citation>
    <scope>NUCLEOTIDE SEQUENCE</scope>
</reference>
<dbReference type="GO" id="GO:0005737">
    <property type="term" value="C:cytoplasm"/>
    <property type="evidence" value="ECO:0007669"/>
    <property type="project" value="TreeGrafter"/>
</dbReference>
<name>Q60D53_SOLDE</name>
<dbReference type="EMBL" id="AC151801">
    <property type="protein sequence ID" value="AAU90294.2"/>
    <property type="molecule type" value="Genomic_DNA"/>
</dbReference>